<proteinExistence type="predicted"/>
<dbReference type="GeneID" id="109403057"/>
<dbReference type="Gene3D" id="3.30.70.270">
    <property type="match status" value="1"/>
</dbReference>
<dbReference type="Gene3D" id="3.30.420.10">
    <property type="entry name" value="Ribonuclease H-like superfamily/Ribonuclease H"/>
    <property type="match status" value="2"/>
</dbReference>
<accession>A0ABM1XPL8</accession>
<dbReference type="InterPro" id="IPR008042">
    <property type="entry name" value="Retrotrans_Pao"/>
</dbReference>
<dbReference type="Pfam" id="PF17921">
    <property type="entry name" value="Integrase_H2C2"/>
    <property type="match status" value="1"/>
</dbReference>
<dbReference type="Proteomes" id="UP000069940">
    <property type="component" value="Unassembled WGS sequence"/>
</dbReference>
<feature type="domain" description="Integrase catalytic" evidence="2">
    <location>
        <begin position="815"/>
        <end position="1011"/>
    </location>
</feature>
<dbReference type="InterPro" id="IPR043502">
    <property type="entry name" value="DNA/RNA_pol_sf"/>
</dbReference>
<protein>
    <recommendedName>
        <fullName evidence="2">Integrase catalytic domain-containing protein</fullName>
    </recommendedName>
</protein>
<dbReference type="EnsemblMetazoa" id="AALFPA23_001623.R38859">
    <property type="protein sequence ID" value="AALFPA23_001623.P38859"/>
    <property type="gene ID" value="AALFPA23_001623"/>
</dbReference>
<dbReference type="Pfam" id="PF18701">
    <property type="entry name" value="DUF5641"/>
    <property type="match status" value="1"/>
</dbReference>
<dbReference type="InterPro" id="IPR036397">
    <property type="entry name" value="RNaseH_sf"/>
</dbReference>
<feature type="region of interest" description="Disordered" evidence="1">
    <location>
        <begin position="1131"/>
        <end position="1151"/>
    </location>
</feature>
<evidence type="ECO:0000313" key="4">
    <source>
        <dbReference type="Proteomes" id="UP000069940"/>
    </source>
</evidence>
<dbReference type="InterPro" id="IPR040676">
    <property type="entry name" value="DUF5641"/>
</dbReference>
<dbReference type="SUPFAM" id="SSF56672">
    <property type="entry name" value="DNA/RNA polymerases"/>
    <property type="match status" value="1"/>
</dbReference>
<reference evidence="3" key="2">
    <citation type="submission" date="2025-05" db="UniProtKB">
        <authorList>
            <consortium name="EnsemblMetazoa"/>
        </authorList>
    </citation>
    <scope>IDENTIFICATION</scope>
    <source>
        <strain evidence="3">Foshan</strain>
    </source>
</reference>
<dbReference type="SUPFAM" id="SSF53098">
    <property type="entry name" value="Ribonuclease H-like"/>
    <property type="match status" value="1"/>
</dbReference>
<organism evidence="3 4">
    <name type="scientific">Aedes albopictus</name>
    <name type="common">Asian tiger mosquito</name>
    <name type="synonym">Stegomyia albopicta</name>
    <dbReference type="NCBI Taxonomy" id="7160"/>
    <lineage>
        <taxon>Eukaryota</taxon>
        <taxon>Metazoa</taxon>
        <taxon>Ecdysozoa</taxon>
        <taxon>Arthropoda</taxon>
        <taxon>Hexapoda</taxon>
        <taxon>Insecta</taxon>
        <taxon>Pterygota</taxon>
        <taxon>Neoptera</taxon>
        <taxon>Endopterygota</taxon>
        <taxon>Diptera</taxon>
        <taxon>Nematocera</taxon>
        <taxon>Culicoidea</taxon>
        <taxon>Culicidae</taxon>
        <taxon>Culicinae</taxon>
        <taxon>Aedini</taxon>
        <taxon>Aedes</taxon>
        <taxon>Stegomyia</taxon>
    </lineage>
</organism>
<sequence length="1167" mass="134223">MSGMYTTPANQPPICIVSTANSLDGMLQRFWEMDNLDHGRALTLDEQRCEDHFRRTVTRERDGRYVVRLPVRDDRLPYLGDAHQLAQRRLLSTERRFRTDPNLQQNYHQFMEEYARLGHMEPSVYTGNQQSFLPHHPIFRPDSTTTKIRIVFDGSCSETNQLSLNEVLYAGPTVQPTLLSIVLNFRIPKFVFIADIEKMFRQIWIHPDDRRFLQLLWRNDPTDPISKFQLATVTYGTSCAPFQAARVLMQLAEDEESRFPMGAKIIRKNTYVDDTLTGGDEIEEVVESTVQLRSLLATGGFNLRKWCANDERVLAKIPHELIEMPSEIEIDRSSSVKTLGLLWNPHSDQFAFKLPVLPTADVITKRVVVSEMAQLFDPMGLVGSVVAAAKIFVQRLWSGQYTWDEQLPEDLRLWWQAYRDQLPVLKQLQVTRRVISNKPYSIHCFCDASERGYGCCVYIVSSNHTSNLLITKSRVSPLRAQSIPRLELCAALLGSQLVNQILTTTDFSGSVTFWTDSSVVLHWIHSPSSVWKVFVSNRISEIQKLTEGQTWRHVPSEMNPADQISRGVQPSELVNNELWWHGPDFLVKSPACWPSNRKFPNIDNIHMTERRSLVSLFTTSTIHDKWDIFERYSELSTLLKVVAWCWRFFEHISKKRSGKFSTLTPEELNLALKRLVRLAQQQSFPDEIKLLTKAKGEECTQPEMNFKSLMKGLNVYLDEFGLLRIRGRLEKLSAPLDTRCPILLPSDHKITMLIARSIHHQTLHAGPTLLLATIRQRFWPLHGRNIARKIVRECIQCFRCNPRGNHQIMAPLPSVRITPARVFSNCGLDYCGPFLVRPLVGRGSSVKIYVANFVCMVSKAMHLEIVYDLSSQACINAMKRFIARRGRLLNLYCDNATAFVGANRELKELRVQFLGQFKTEHWNNFCLEQGINFHFIPARSPHFGGLWEAGVKSFKHHFRRILGSKSLRLDEMVTAVTQIESILNSRPLTPLSNNAEDLNALTPGHFIIGEPMFSIPEPDVTDMSINRLNRFQELKRSVQDFWHRWSRDYVSQLHQRPKWQTETHNDPVQGALVLLKQEHLPPLQWNLGRVVETYAGSDGHIRVVLVRTVRGMFKRAVTEVCTLPIDVLPTSSPIESQRSHERKQLGTDNGRIQVQIPRTTHRRIKRS</sequence>
<dbReference type="InterPro" id="IPR001584">
    <property type="entry name" value="Integrase_cat-core"/>
</dbReference>
<evidence type="ECO:0000313" key="3">
    <source>
        <dbReference type="EnsemblMetazoa" id="AALFPA23_001623.P38859"/>
    </source>
</evidence>
<reference evidence="4" key="1">
    <citation type="journal article" date="2015" name="Proc. Natl. Acad. Sci. U.S.A.">
        <title>Genome sequence of the Asian Tiger mosquito, Aedes albopictus, reveals insights into its biology, genetics, and evolution.</title>
        <authorList>
            <person name="Chen X.G."/>
            <person name="Jiang X."/>
            <person name="Gu J."/>
            <person name="Xu M."/>
            <person name="Wu Y."/>
            <person name="Deng Y."/>
            <person name="Zhang C."/>
            <person name="Bonizzoni M."/>
            <person name="Dermauw W."/>
            <person name="Vontas J."/>
            <person name="Armbruster P."/>
            <person name="Huang X."/>
            <person name="Yang Y."/>
            <person name="Zhang H."/>
            <person name="He W."/>
            <person name="Peng H."/>
            <person name="Liu Y."/>
            <person name="Wu K."/>
            <person name="Chen J."/>
            <person name="Lirakis M."/>
            <person name="Topalis P."/>
            <person name="Van Leeuwen T."/>
            <person name="Hall A.B."/>
            <person name="Jiang X."/>
            <person name="Thorpe C."/>
            <person name="Mueller R.L."/>
            <person name="Sun C."/>
            <person name="Waterhouse R.M."/>
            <person name="Yan G."/>
            <person name="Tu Z.J."/>
            <person name="Fang X."/>
            <person name="James A.A."/>
        </authorList>
    </citation>
    <scope>NUCLEOTIDE SEQUENCE [LARGE SCALE GENOMIC DNA]</scope>
    <source>
        <strain evidence="4">Foshan</strain>
    </source>
</reference>
<dbReference type="InterPro" id="IPR041588">
    <property type="entry name" value="Integrase_H2C2"/>
</dbReference>
<dbReference type="PROSITE" id="PS50994">
    <property type="entry name" value="INTEGRASE"/>
    <property type="match status" value="1"/>
</dbReference>
<dbReference type="PANTHER" id="PTHR47331:SF1">
    <property type="entry name" value="GAG-LIKE PROTEIN"/>
    <property type="match status" value="1"/>
</dbReference>
<evidence type="ECO:0000259" key="2">
    <source>
        <dbReference type="PROSITE" id="PS50994"/>
    </source>
</evidence>
<keyword evidence="4" id="KW-1185">Reference proteome</keyword>
<dbReference type="InterPro" id="IPR012337">
    <property type="entry name" value="RNaseH-like_sf"/>
</dbReference>
<dbReference type="PANTHER" id="PTHR47331">
    <property type="entry name" value="PHD-TYPE DOMAIN-CONTAINING PROTEIN"/>
    <property type="match status" value="1"/>
</dbReference>
<dbReference type="CDD" id="cd01644">
    <property type="entry name" value="RT_pepA17"/>
    <property type="match status" value="1"/>
</dbReference>
<dbReference type="RefSeq" id="XP_062708336.1">
    <property type="nucleotide sequence ID" value="XM_062852352.1"/>
</dbReference>
<name>A0ABM1XPL8_AEDAL</name>
<dbReference type="InterPro" id="IPR043128">
    <property type="entry name" value="Rev_trsase/Diguanyl_cyclase"/>
</dbReference>
<evidence type="ECO:0000256" key="1">
    <source>
        <dbReference type="SAM" id="MobiDB-lite"/>
    </source>
</evidence>
<dbReference type="Gene3D" id="3.10.10.10">
    <property type="entry name" value="HIV Type 1 Reverse Transcriptase, subunit A, domain 1"/>
    <property type="match status" value="1"/>
</dbReference>
<dbReference type="Pfam" id="PF05380">
    <property type="entry name" value="Peptidase_A17"/>
    <property type="match status" value="1"/>
</dbReference>